<dbReference type="InterPro" id="IPR013762">
    <property type="entry name" value="Integrase-like_cat_sf"/>
</dbReference>
<organism evidence="3 4">
    <name type="scientific">Trichormus variabilis N2B</name>
    <dbReference type="NCBI Taxonomy" id="2681315"/>
    <lineage>
        <taxon>Bacteria</taxon>
        <taxon>Bacillati</taxon>
        <taxon>Cyanobacteriota</taxon>
        <taxon>Cyanophyceae</taxon>
        <taxon>Nostocales</taxon>
        <taxon>Nostocaceae</taxon>
        <taxon>Trichormus</taxon>
    </lineage>
</organism>
<keyword evidence="1" id="KW-0233">DNA recombination</keyword>
<gene>
    <name evidence="3" type="ORF">GNE12_05055</name>
</gene>
<dbReference type="EMBL" id="JACKZP010000011">
    <property type="protein sequence ID" value="MBC1301280.1"/>
    <property type="molecule type" value="Genomic_DNA"/>
</dbReference>
<evidence type="ECO:0000259" key="2">
    <source>
        <dbReference type="PROSITE" id="PS51898"/>
    </source>
</evidence>
<feature type="domain" description="Tyr recombinase" evidence="2">
    <location>
        <begin position="191"/>
        <end position="351"/>
    </location>
</feature>
<dbReference type="PROSITE" id="PS51898">
    <property type="entry name" value="TYR_RECOMBINASE"/>
    <property type="match status" value="1"/>
</dbReference>
<dbReference type="Proteomes" id="UP000570851">
    <property type="component" value="Unassembled WGS sequence"/>
</dbReference>
<accession>A0ABR6S4F8</accession>
<dbReference type="RefSeq" id="WP_013036481.1">
    <property type="nucleotide sequence ID" value="NZ_JACKZP010000011.1"/>
</dbReference>
<evidence type="ECO:0000313" key="3">
    <source>
        <dbReference type="EMBL" id="MBC1301280.1"/>
    </source>
</evidence>
<evidence type="ECO:0000256" key="1">
    <source>
        <dbReference type="ARBA" id="ARBA00023172"/>
    </source>
</evidence>
<dbReference type="InterPro" id="IPR002104">
    <property type="entry name" value="Integrase_catalytic"/>
</dbReference>
<dbReference type="SUPFAM" id="SSF56349">
    <property type="entry name" value="DNA breaking-rejoining enzymes"/>
    <property type="match status" value="1"/>
</dbReference>
<dbReference type="GeneID" id="58725318"/>
<reference evidence="3 4" key="1">
    <citation type="submission" date="2019-11" db="EMBL/GenBank/DDBJ databases">
        <title>Comparison of genomes from free-living endosymbiotic cyanobacteria isolated from Azolla.</title>
        <authorList>
            <person name="Thiel T."/>
            <person name="Pratte B."/>
        </authorList>
    </citation>
    <scope>NUCLEOTIDE SEQUENCE [LARGE SCALE GENOMIC DNA]</scope>
    <source>
        <strain evidence="3 4">N2B</strain>
    </source>
</reference>
<keyword evidence="4" id="KW-1185">Reference proteome</keyword>
<sequence>MTIDEKIDEANAKLKAANTRVSIERRGNKLWLRATLPPKPHIDKQQPYQQKVSLDLNATPAGLQSAIIKAKSMGVALDSGKFSWDNWIETPGEEQTISQWLEKFEDDHWQRTKRTDAAMTTWKDYRIIFGKLPGDRTLTLEALLEVVKSTEPDSRTRKKTCTYLYKLGRFASLDGVEAIKELAGNYSADAVQPRKLPSDKLIAEYRETIKTESWRWVYGMLATYGLRSHEVFHLDLEDFPVVRVLKGKTGERFVYPLYPEWADKWNLQDFQPPEIDKSFSNAKLGTKVSGWFYDRKVPFRSYDLRHCYARRCFEFGLAPDWAAGLMGHSLPVHLKTYRAWIDEATYRRAYELVINRSDRPKPPCLPSG</sequence>
<protein>
    <submittedName>
        <fullName evidence="3">Integrase</fullName>
    </submittedName>
</protein>
<name>A0ABR6S4F8_ANAVA</name>
<evidence type="ECO:0000313" key="4">
    <source>
        <dbReference type="Proteomes" id="UP000570851"/>
    </source>
</evidence>
<dbReference type="Gene3D" id="1.10.443.10">
    <property type="entry name" value="Intergrase catalytic core"/>
    <property type="match status" value="1"/>
</dbReference>
<proteinExistence type="predicted"/>
<dbReference type="InterPro" id="IPR011010">
    <property type="entry name" value="DNA_brk_join_enz"/>
</dbReference>
<comment type="caution">
    <text evidence="3">The sequence shown here is derived from an EMBL/GenBank/DDBJ whole genome shotgun (WGS) entry which is preliminary data.</text>
</comment>